<dbReference type="EMBL" id="HBUF01360017">
    <property type="protein sequence ID" value="CAG6720174.1"/>
    <property type="molecule type" value="Transcribed_RNA"/>
</dbReference>
<evidence type="ECO:0000256" key="1">
    <source>
        <dbReference type="SAM" id="Phobius"/>
    </source>
</evidence>
<reference evidence="2" key="1">
    <citation type="submission" date="2021-05" db="EMBL/GenBank/DDBJ databases">
        <authorList>
            <person name="Alioto T."/>
            <person name="Alioto T."/>
            <person name="Gomez Garrido J."/>
        </authorList>
    </citation>
    <scope>NUCLEOTIDE SEQUENCE</scope>
</reference>
<dbReference type="EMBL" id="HBUF01360016">
    <property type="protein sequence ID" value="CAG6720173.1"/>
    <property type="molecule type" value="Transcribed_RNA"/>
</dbReference>
<feature type="transmembrane region" description="Helical" evidence="1">
    <location>
        <begin position="6"/>
        <end position="26"/>
    </location>
</feature>
<name>A0A8D8V959_9HEMI</name>
<protein>
    <submittedName>
        <fullName evidence="2">Uncharacterized protein</fullName>
    </submittedName>
</protein>
<keyword evidence="1" id="KW-0812">Transmembrane</keyword>
<proteinExistence type="predicted"/>
<accession>A0A8D8V959</accession>
<sequence length="107" mass="12412">MSRSNNFYFLYPIKVLYLSIFLLLLIEGSKNERKKNERSVRKRQLHDLLLRLPAETKSCRETTTVRTPAKTTLSKYAADAACLRKRLKYGNLIRDGCIFKSLAVEIT</sequence>
<organism evidence="2">
    <name type="scientific">Cacopsylla melanoneura</name>
    <dbReference type="NCBI Taxonomy" id="428564"/>
    <lineage>
        <taxon>Eukaryota</taxon>
        <taxon>Metazoa</taxon>
        <taxon>Ecdysozoa</taxon>
        <taxon>Arthropoda</taxon>
        <taxon>Hexapoda</taxon>
        <taxon>Insecta</taxon>
        <taxon>Pterygota</taxon>
        <taxon>Neoptera</taxon>
        <taxon>Paraneoptera</taxon>
        <taxon>Hemiptera</taxon>
        <taxon>Sternorrhyncha</taxon>
        <taxon>Psylloidea</taxon>
        <taxon>Psyllidae</taxon>
        <taxon>Psyllinae</taxon>
        <taxon>Cacopsylla</taxon>
    </lineage>
</organism>
<evidence type="ECO:0000313" key="2">
    <source>
        <dbReference type="EMBL" id="CAG6720173.1"/>
    </source>
</evidence>
<keyword evidence="1" id="KW-1133">Transmembrane helix</keyword>
<dbReference type="AlphaFoldDB" id="A0A8D8V959"/>
<keyword evidence="1" id="KW-0472">Membrane</keyword>